<dbReference type="EMBL" id="CP000513">
    <property type="protein sequence ID" value="ABQ13472.1"/>
    <property type="molecule type" value="Genomic_DNA"/>
</dbReference>
<evidence type="ECO:0000313" key="15">
    <source>
        <dbReference type="Proteomes" id="UP000000248"/>
    </source>
</evidence>
<dbReference type="EC" id="2.7.6.3" evidence="3"/>
<comment type="function">
    <text evidence="10">Catalyzes the transfer of pyrophosphate from adenosine triphosphate (ATP) to 6-hydroxymethyl-7,8-dihydropterin, an enzymatic step in folate biosynthesis pathway.</text>
</comment>
<feature type="domain" description="7,8-dihydro-6-hydroxymethylpterin-pyrophosphokinase" evidence="13">
    <location>
        <begin position="86"/>
        <end position="97"/>
    </location>
</feature>
<keyword evidence="6" id="KW-0547">Nucleotide-binding</keyword>
<dbReference type="CDD" id="cd00483">
    <property type="entry name" value="HPPK"/>
    <property type="match status" value="1"/>
</dbReference>
<dbReference type="OrthoDB" id="9808041at2"/>
<accession>A5EWQ5</accession>
<evidence type="ECO:0000256" key="8">
    <source>
        <dbReference type="ARBA" id="ARBA00022840"/>
    </source>
</evidence>
<evidence type="ECO:0000256" key="3">
    <source>
        <dbReference type="ARBA" id="ARBA00013253"/>
    </source>
</evidence>
<keyword evidence="8" id="KW-0067">ATP-binding</keyword>
<keyword evidence="15" id="KW-1185">Reference proteome</keyword>
<evidence type="ECO:0000256" key="5">
    <source>
        <dbReference type="ARBA" id="ARBA00022679"/>
    </source>
</evidence>
<dbReference type="Proteomes" id="UP000000248">
    <property type="component" value="Chromosome"/>
</dbReference>
<dbReference type="STRING" id="246195.DNO_0117"/>
<evidence type="ECO:0000256" key="12">
    <source>
        <dbReference type="ARBA" id="ARBA00033413"/>
    </source>
</evidence>
<dbReference type="Gene3D" id="3.30.70.560">
    <property type="entry name" value="7,8-Dihydro-6-hydroxymethylpterin-pyrophosphokinase HPPK"/>
    <property type="match status" value="1"/>
</dbReference>
<keyword evidence="9" id="KW-0289">Folate biosynthesis</keyword>
<keyword evidence="5 14" id="KW-0808">Transferase</keyword>
<dbReference type="InterPro" id="IPR035907">
    <property type="entry name" value="Hppk_sf"/>
</dbReference>
<evidence type="ECO:0000256" key="10">
    <source>
        <dbReference type="ARBA" id="ARBA00029409"/>
    </source>
</evidence>
<dbReference type="PANTHER" id="PTHR43071:SF1">
    <property type="entry name" value="2-AMINO-4-HYDROXY-6-HYDROXYMETHYLDIHYDROPTERIDINE PYROPHOSPHOKINASE"/>
    <property type="match status" value="1"/>
</dbReference>
<dbReference type="GO" id="GO:0003848">
    <property type="term" value="F:2-amino-4-hydroxy-6-hydroxymethyldihydropteridine diphosphokinase activity"/>
    <property type="evidence" value="ECO:0007669"/>
    <property type="project" value="UniProtKB-EC"/>
</dbReference>
<dbReference type="GO" id="GO:0046656">
    <property type="term" value="P:folic acid biosynthetic process"/>
    <property type="evidence" value="ECO:0007669"/>
    <property type="project" value="UniProtKB-KW"/>
</dbReference>
<evidence type="ECO:0000256" key="1">
    <source>
        <dbReference type="ARBA" id="ARBA00005051"/>
    </source>
</evidence>
<dbReference type="GO" id="GO:0005524">
    <property type="term" value="F:ATP binding"/>
    <property type="evidence" value="ECO:0007669"/>
    <property type="project" value="UniProtKB-KW"/>
</dbReference>
<gene>
    <name evidence="14" type="ordered locus">DNO_0117</name>
</gene>
<comment type="similarity">
    <text evidence="2">Belongs to the HPPK family.</text>
</comment>
<evidence type="ECO:0000259" key="13">
    <source>
        <dbReference type="PROSITE" id="PS00794"/>
    </source>
</evidence>
<evidence type="ECO:0000313" key="14">
    <source>
        <dbReference type="EMBL" id="ABQ13472.1"/>
    </source>
</evidence>
<evidence type="ECO:0000256" key="4">
    <source>
        <dbReference type="ARBA" id="ARBA00016218"/>
    </source>
</evidence>
<dbReference type="RefSeq" id="WP_011927868.1">
    <property type="nucleotide sequence ID" value="NC_009446.1"/>
</dbReference>
<evidence type="ECO:0000256" key="7">
    <source>
        <dbReference type="ARBA" id="ARBA00022777"/>
    </source>
</evidence>
<evidence type="ECO:0000256" key="2">
    <source>
        <dbReference type="ARBA" id="ARBA00005810"/>
    </source>
</evidence>
<dbReference type="AlphaFoldDB" id="A5EWQ5"/>
<keyword evidence="7 14" id="KW-0418">Kinase</keyword>
<evidence type="ECO:0000256" key="9">
    <source>
        <dbReference type="ARBA" id="ARBA00022909"/>
    </source>
</evidence>
<dbReference type="GO" id="GO:0016301">
    <property type="term" value="F:kinase activity"/>
    <property type="evidence" value="ECO:0007669"/>
    <property type="project" value="UniProtKB-KW"/>
</dbReference>
<organism evidence="14 15">
    <name type="scientific">Dichelobacter nodosus (strain VCS1703A)</name>
    <dbReference type="NCBI Taxonomy" id="246195"/>
    <lineage>
        <taxon>Bacteria</taxon>
        <taxon>Pseudomonadati</taxon>
        <taxon>Pseudomonadota</taxon>
        <taxon>Gammaproteobacteria</taxon>
        <taxon>Cardiobacteriales</taxon>
        <taxon>Cardiobacteriaceae</taxon>
        <taxon>Dichelobacter</taxon>
    </lineage>
</organism>
<dbReference type="PROSITE" id="PS00794">
    <property type="entry name" value="HPPK"/>
    <property type="match status" value="1"/>
</dbReference>
<protein>
    <recommendedName>
        <fullName evidence="4">2-amino-4-hydroxy-6-hydroxymethyldihydropteridine pyrophosphokinase</fullName>
        <ecNumber evidence="3">2.7.6.3</ecNumber>
    </recommendedName>
    <alternativeName>
        <fullName evidence="11">6-hydroxymethyl-7,8-dihydropterin pyrophosphokinase</fullName>
    </alternativeName>
    <alternativeName>
        <fullName evidence="12">7,8-dihydro-6-hydroxymethylpterin-pyrophosphokinase</fullName>
    </alternativeName>
</protein>
<dbReference type="InterPro" id="IPR000550">
    <property type="entry name" value="Hppk"/>
</dbReference>
<evidence type="ECO:0000256" key="11">
    <source>
        <dbReference type="ARBA" id="ARBA00029766"/>
    </source>
</evidence>
<evidence type="ECO:0000256" key="6">
    <source>
        <dbReference type="ARBA" id="ARBA00022741"/>
    </source>
</evidence>
<proteinExistence type="inferred from homology"/>
<comment type="pathway">
    <text evidence="1">Cofactor biosynthesis; tetrahydrofolate biosynthesis; 2-amino-4-hydroxy-6-hydroxymethyl-7,8-dihydropteridine diphosphate from 7,8-dihydroneopterin triphosphate: step 4/4.</text>
</comment>
<dbReference type="KEGG" id="dno:DNO_0117"/>
<sequence length="164" mass="19016">MKRIWIALGSNQKDPAQQLQRARQELAQLFHEEKASHIYRTPPWGYLAQPDFLNAVIRYRTDKNAHQVLRDLQDIEQKHHRIRQQKNGPRTLDLDLLLYEGVVLEEPDLIVPHPRMHQRAFVLEPLAELDSEMQLAEKGSICDLLAQCDCSGQTRLNMSGWSVS</sequence>
<dbReference type="SUPFAM" id="SSF55083">
    <property type="entry name" value="6-hydroxymethyl-7,8-dihydropterin pyrophosphokinase, HPPK"/>
    <property type="match status" value="1"/>
</dbReference>
<reference evidence="14 15" key="1">
    <citation type="journal article" date="2007" name="Nat. Biotechnol.">
        <title>Genome sequence and identification of candidate vaccine antigens from the animal pathogen Dichelobacter nodosus.</title>
        <authorList>
            <person name="Myers G.S."/>
            <person name="Parker D."/>
            <person name="Al-Hasani K."/>
            <person name="Kennan R.M."/>
            <person name="Seemann T."/>
            <person name="Ren Q."/>
            <person name="Badger J.H."/>
            <person name="Selengut J.D."/>
            <person name="Deboy R.T."/>
            <person name="Tettelin H."/>
            <person name="Boyce J.D."/>
            <person name="McCarl V.P."/>
            <person name="Han X."/>
            <person name="Nelson W.C."/>
            <person name="Madupu R."/>
            <person name="Mohamoud Y."/>
            <person name="Holley T."/>
            <person name="Fedorova N."/>
            <person name="Khouri H."/>
            <person name="Bottomley S.P."/>
            <person name="Whittington R.J."/>
            <person name="Adler B."/>
            <person name="Songer J.G."/>
            <person name="Rood J.I."/>
            <person name="Paulsen I.T."/>
        </authorList>
    </citation>
    <scope>NUCLEOTIDE SEQUENCE [LARGE SCALE GENOMIC DNA]</scope>
    <source>
        <strain evidence="14 15">VCS1703A</strain>
    </source>
</reference>
<dbReference type="HOGENOM" id="CLU_097916_2_3_6"/>
<dbReference type="PANTHER" id="PTHR43071">
    <property type="entry name" value="2-AMINO-4-HYDROXY-6-HYDROXYMETHYLDIHYDROPTERIDINE PYROPHOSPHOKINASE"/>
    <property type="match status" value="1"/>
</dbReference>
<dbReference type="Pfam" id="PF01288">
    <property type="entry name" value="HPPK"/>
    <property type="match status" value="1"/>
</dbReference>
<dbReference type="NCBIfam" id="TIGR01498">
    <property type="entry name" value="folK"/>
    <property type="match status" value="1"/>
</dbReference>
<dbReference type="UniPathway" id="UPA00077">
    <property type="reaction ID" value="UER00155"/>
</dbReference>
<name>A5EWQ5_DICNV</name>
<dbReference type="eggNOG" id="COG0801">
    <property type="taxonomic scope" value="Bacteria"/>
</dbReference>
<dbReference type="GO" id="GO:0046654">
    <property type="term" value="P:tetrahydrofolate biosynthetic process"/>
    <property type="evidence" value="ECO:0007669"/>
    <property type="project" value="UniProtKB-UniPathway"/>
</dbReference>